<organism evidence="4 5">
    <name type="scientific">Candidatus Methanoperedens nitratireducens</name>
    <dbReference type="NCBI Taxonomy" id="1392998"/>
    <lineage>
        <taxon>Archaea</taxon>
        <taxon>Methanobacteriati</taxon>
        <taxon>Methanobacteriota</taxon>
        <taxon>Stenosarchaea group</taxon>
        <taxon>Methanomicrobia</taxon>
        <taxon>Methanosarcinales</taxon>
        <taxon>ANME-2 cluster</taxon>
        <taxon>Candidatus Methanoperedentaceae</taxon>
        <taxon>Candidatus Methanoperedens</taxon>
    </lineage>
</organism>
<comment type="similarity">
    <text evidence="1">Belongs to the TolB family.</text>
</comment>
<dbReference type="InterPro" id="IPR011042">
    <property type="entry name" value="6-blade_b-propeller_TolB-like"/>
</dbReference>
<evidence type="ECO:0000256" key="1">
    <source>
        <dbReference type="ARBA" id="ARBA00009820"/>
    </source>
</evidence>
<dbReference type="Pfam" id="PF08308">
    <property type="entry name" value="PEGA"/>
    <property type="match status" value="1"/>
</dbReference>
<keyword evidence="2" id="KW-0472">Membrane</keyword>
<sequence length="627" mass="70223">MKNKINKCMNYIELYNNIRKILKYSFLIIVLMVSLFVPPASSLENTNTSLNIESVISISNITAPYYYSLAKTDKIDSLQVDYSYILWSPDGSRLLIRPASQLPGTSVRELKTVYAIYAMNADGTEIKEIASTLNNTKTNIKNKSLNMNLESWSPDGNKIIIHTNIFRIRGFAVIADIDGTLFRVVGKNYTTIDSIRENILNIEWQAGFTWSPDGTKAFVIMDLDIGKKQLYTVDENGFILKQLTNESIETYVLNAVWSHDGKKIAFNGKNLWVINEDGTGLKKLTTDGKIIRAGTISWSPDDSKIFYQLDRSVRTINVDGTGATEIISNDNRLIDDILSLSPDGQKMIFTTSTIHNDGKITSRFYVADSDGRNQKLLSEVTTRDEVRASWSPKGDKIALTENRNLYTINPDGSGRATIALSFIEYAWHPSGDYIAFSSSKDETIGNDRDTRRVFIVKPDGTERVQITLNDTRGYNLNSWSPDGSRLLVDSFGDNLLAIKFSGYDEVMSLHAPSSVQEGEEFAIQVKSMSKPVENSSITLNGKEIGITNETGYLNYSFKEQGRYLLNASREGYRVASKSIIVKENNQTLDLQNNTAAVPTADIPETPGFNSVFPVIALIFIIFLRRIR</sequence>
<evidence type="ECO:0000313" key="5">
    <source>
        <dbReference type="Proteomes" id="UP000027153"/>
    </source>
</evidence>
<dbReference type="EMBL" id="JMIY01000007">
    <property type="protein sequence ID" value="KCZ71027.1"/>
    <property type="molecule type" value="Genomic_DNA"/>
</dbReference>
<dbReference type="InterPro" id="IPR011659">
    <property type="entry name" value="WD40"/>
</dbReference>
<dbReference type="PANTHER" id="PTHR36842:SF1">
    <property type="entry name" value="PROTEIN TOLB"/>
    <property type="match status" value="1"/>
</dbReference>
<dbReference type="OrthoDB" id="25019at2157"/>
<accession>A0A062V0X6</accession>
<keyword evidence="2" id="KW-0812">Transmembrane</keyword>
<evidence type="ECO:0000256" key="2">
    <source>
        <dbReference type="SAM" id="Phobius"/>
    </source>
</evidence>
<dbReference type="SUPFAM" id="SSF82171">
    <property type="entry name" value="DPP6 N-terminal domain-like"/>
    <property type="match status" value="1"/>
</dbReference>
<evidence type="ECO:0000259" key="3">
    <source>
        <dbReference type="Pfam" id="PF08308"/>
    </source>
</evidence>
<gene>
    <name evidence="4" type="ORF">ANME2D_03057</name>
</gene>
<protein>
    <submittedName>
        <fullName evidence="4">Periplasmic component of the Tol biopolymer transport system</fullName>
    </submittedName>
</protein>
<dbReference type="Pfam" id="PF07676">
    <property type="entry name" value="PD40"/>
    <property type="match status" value="1"/>
</dbReference>
<dbReference type="Gene3D" id="2.120.10.30">
    <property type="entry name" value="TolB, C-terminal domain"/>
    <property type="match status" value="2"/>
</dbReference>
<comment type="caution">
    <text evidence="4">The sequence shown here is derived from an EMBL/GenBank/DDBJ whole genome shotgun (WGS) entry which is preliminary data.</text>
</comment>
<proteinExistence type="inferred from homology"/>
<reference evidence="4 5" key="1">
    <citation type="journal article" date="2013" name="Nature">
        <title>Anaerobic oxidation of methane coupled to nitrate reduction in a novel archaeal lineage.</title>
        <authorList>
            <person name="Haroon M.F."/>
            <person name="Hu S."/>
            <person name="Shi Y."/>
            <person name="Imelfort M."/>
            <person name="Keller J."/>
            <person name="Hugenholtz P."/>
            <person name="Yuan Z."/>
            <person name="Tyson G.W."/>
        </authorList>
    </citation>
    <scope>NUCLEOTIDE SEQUENCE [LARGE SCALE GENOMIC DNA]</scope>
    <source>
        <strain evidence="4 5">ANME-2d</strain>
    </source>
</reference>
<keyword evidence="5" id="KW-1185">Reference proteome</keyword>
<dbReference type="Proteomes" id="UP000027153">
    <property type="component" value="Unassembled WGS sequence"/>
</dbReference>
<feature type="transmembrane region" description="Helical" evidence="2">
    <location>
        <begin position="607"/>
        <end position="623"/>
    </location>
</feature>
<dbReference type="PANTHER" id="PTHR36842">
    <property type="entry name" value="PROTEIN TOLB HOMOLOG"/>
    <property type="match status" value="1"/>
</dbReference>
<evidence type="ECO:0000313" key="4">
    <source>
        <dbReference type="EMBL" id="KCZ71027.1"/>
    </source>
</evidence>
<name>A0A062V0X6_9EURY</name>
<keyword evidence="2" id="KW-1133">Transmembrane helix</keyword>
<dbReference type="InterPro" id="IPR013229">
    <property type="entry name" value="PEGA"/>
</dbReference>
<feature type="domain" description="PEGA" evidence="3">
    <location>
        <begin position="533"/>
        <end position="590"/>
    </location>
</feature>
<dbReference type="RefSeq" id="WP_157834153.1">
    <property type="nucleotide sequence ID" value="NZ_JMIY01000007.1"/>
</dbReference>
<dbReference type="AlphaFoldDB" id="A0A062V0X6"/>